<evidence type="ECO:0000256" key="9">
    <source>
        <dbReference type="ARBA" id="ARBA00022679"/>
    </source>
</evidence>
<keyword evidence="4" id="KW-0600">Photoreceptor protein</keyword>
<dbReference type="GO" id="GO:0016301">
    <property type="term" value="F:kinase activity"/>
    <property type="evidence" value="ECO:0007669"/>
    <property type="project" value="UniProtKB-KW"/>
</dbReference>
<dbReference type="InterPro" id="IPR000014">
    <property type="entry name" value="PAS"/>
</dbReference>
<dbReference type="NCBIfam" id="TIGR00229">
    <property type="entry name" value="sensory_box"/>
    <property type="match status" value="2"/>
</dbReference>
<dbReference type="RefSeq" id="WP_367953483.1">
    <property type="nucleotide sequence ID" value="NZ_JBDPGJ010000002.1"/>
</dbReference>
<dbReference type="EMBL" id="JBDPGJ010000002">
    <property type="protein sequence ID" value="MEX0405593.1"/>
    <property type="molecule type" value="Genomic_DNA"/>
</dbReference>
<evidence type="ECO:0000256" key="6">
    <source>
        <dbReference type="ARBA" id="ARBA00022606"/>
    </source>
</evidence>
<evidence type="ECO:0000256" key="12">
    <source>
        <dbReference type="ARBA" id="ARBA00022777"/>
    </source>
</evidence>
<dbReference type="CDD" id="cd00130">
    <property type="entry name" value="PAS"/>
    <property type="match status" value="1"/>
</dbReference>
<dbReference type="InterPro" id="IPR035965">
    <property type="entry name" value="PAS-like_dom_sf"/>
</dbReference>
<keyword evidence="11" id="KW-0547">Nucleotide-binding</keyword>
<keyword evidence="13" id="KW-0067">ATP-binding</keyword>
<dbReference type="Gene3D" id="3.30.565.10">
    <property type="entry name" value="Histidine kinase-like ATPase, C-terminal domain"/>
    <property type="match status" value="1"/>
</dbReference>
<evidence type="ECO:0000256" key="4">
    <source>
        <dbReference type="ARBA" id="ARBA00022543"/>
    </source>
</evidence>
<comment type="caution">
    <text evidence="18">The sequence shown here is derived from an EMBL/GenBank/DDBJ whole genome shotgun (WGS) entry which is preliminary data.</text>
</comment>
<dbReference type="InterPro" id="IPR011102">
    <property type="entry name" value="Sig_transdc_His_kinase_HWE"/>
</dbReference>
<feature type="domain" description="PAC" evidence="17">
    <location>
        <begin position="224"/>
        <end position="276"/>
    </location>
</feature>
<dbReference type="SMART" id="SM00086">
    <property type="entry name" value="PAC"/>
    <property type="match status" value="2"/>
</dbReference>
<keyword evidence="16" id="KW-0675">Receptor</keyword>
<dbReference type="Gene3D" id="2.10.70.100">
    <property type="match status" value="2"/>
</dbReference>
<evidence type="ECO:0000313" key="19">
    <source>
        <dbReference type="Proteomes" id="UP001556692"/>
    </source>
</evidence>
<evidence type="ECO:0000313" key="18">
    <source>
        <dbReference type="EMBL" id="MEX0405593.1"/>
    </source>
</evidence>
<feature type="domain" description="PAC" evidence="17">
    <location>
        <begin position="92"/>
        <end position="148"/>
    </location>
</feature>
<keyword evidence="15" id="KW-0843">Virulence</keyword>
<name>A0ABV3SH08_9HYPH</name>
<keyword evidence="5" id="KW-0597">Phosphoprotein</keyword>
<evidence type="ECO:0000256" key="15">
    <source>
        <dbReference type="ARBA" id="ARBA00023026"/>
    </source>
</evidence>
<dbReference type="Gene3D" id="3.30.450.20">
    <property type="entry name" value="PAS domain"/>
    <property type="match status" value="2"/>
</dbReference>
<keyword evidence="8" id="KW-0288">FMN</keyword>
<keyword evidence="12 18" id="KW-0418">Kinase</keyword>
<sequence length="465" mass="51804">MNSLIPDGRYADEVHLPPPVRVALQAARIGIWDWDLRTGTIVYSELAKRICGFPPDRPVTFQQVSDVTDPEDLPRTSAMARRALDPAIREQKEFRYRIRRASDGAVRWVEAYGEAIFQEIDGREQAVRYVGTLKDITDEKLADDALAESEATLRLAMDAAEMAIWDLDLATGTLKHSPELNRICGFPADASPTVEELRARYAPGERERIQEEGAQAMARGEMRFQSDFRYLWPNGAARWLRLRCQFAPSQDGSRRRVIGILYDITDSKESEQRLELLADELNHRSKNTLAIIQTIAKQTFRETVAIDAALKLFNSRLRALAIGNDLALKGSTSDAPLREVILSALTPFQPTDRDAFELDGPDVGLPAKRVAPLALAINELATNASKYGALSSAMGRVRISWELCAAGSVTLDWRETGGPPVIPPERRGFGSRLLERGLFRAANDRVRLDYPASGFTCRIELDPDG</sequence>
<dbReference type="InterPro" id="IPR000700">
    <property type="entry name" value="PAS-assoc_C"/>
</dbReference>
<keyword evidence="7" id="KW-0285">Flavoprotein</keyword>
<evidence type="ECO:0000256" key="11">
    <source>
        <dbReference type="ARBA" id="ARBA00022741"/>
    </source>
</evidence>
<dbReference type="InterPro" id="IPR013655">
    <property type="entry name" value="PAS_fold_3"/>
</dbReference>
<proteinExistence type="predicted"/>
<reference evidence="18 19" key="1">
    <citation type="submission" date="2024-05" db="EMBL/GenBank/DDBJ databases">
        <authorList>
            <person name="Jiang F."/>
        </authorList>
    </citation>
    <scope>NUCLEOTIDE SEQUENCE [LARGE SCALE GENOMIC DNA]</scope>
    <source>
        <strain evidence="18 19">LZ166</strain>
    </source>
</reference>
<evidence type="ECO:0000256" key="3">
    <source>
        <dbReference type="ARBA" id="ARBA00021740"/>
    </source>
</evidence>
<protein>
    <recommendedName>
        <fullName evidence="3">Blue-light-activated histidine kinase</fullName>
        <ecNumber evidence="2">2.7.13.3</ecNumber>
    </recommendedName>
</protein>
<dbReference type="PROSITE" id="PS50113">
    <property type="entry name" value="PAC"/>
    <property type="match status" value="2"/>
</dbReference>
<dbReference type="SUPFAM" id="SSF55785">
    <property type="entry name" value="PYP-like sensor domain (PAS domain)"/>
    <property type="match status" value="2"/>
</dbReference>
<organism evidence="18 19">
    <name type="scientific">Aquibium pacificus</name>
    <dbReference type="NCBI Taxonomy" id="3153579"/>
    <lineage>
        <taxon>Bacteria</taxon>
        <taxon>Pseudomonadati</taxon>
        <taxon>Pseudomonadota</taxon>
        <taxon>Alphaproteobacteria</taxon>
        <taxon>Hyphomicrobiales</taxon>
        <taxon>Phyllobacteriaceae</taxon>
        <taxon>Aquibium</taxon>
    </lineage>
</organism>
<dbReference type="SMART" id="SM00911">
    <property type="entry name" value="HWE_HK"/>
    <property type="match status" value="1"/>
</dbReference>
<evidence type="ECO:0000256" key="13">
    <source>
        <dbReference type="ARBA" id="ARBA00022840"/>
    </source>
</evidence>
<evidence type="ECO:0000256" key="10">
    <source>
        <dbReference type="ARBA" id="ARBA00022737"/>
    </source>
</evidence>
<evidence type="ECO:0000259" key="17">
    <source>
        <dbReference type="PROSITE" id="PS50113"/>
    </source>
</evidence>
<keyword evidence="6" id="KW-0716">Sensory transduction</keyword>
<dbReference type="Pfam" id="PF08447">
    <property type="entry name" value="PAS_3"/>
    <property type="match status" value="2"/>
</dbReference>
<evidence type="ECO:0000256" key="5">
    <source>
        <dbReference type="ARBA" id="ARBA00022553"/>
    </source>
</evidence>
<keyword evidence="10" id="KW-0677">Repeat</keyword>
<accession>A0ABV3SH08</accession>
<dbReference type="EC" id="2.7.13.3" evidence="2"/>
<dbReference type="Proteomes" id="UP001556692">
    <property type="component" value="Unassembled WGS sequence"/>
</dbReference>
<keyword evidence="9" id="KW-0808">Transferase</keyword>
<dbReference type="SMART" id="SM00091">
    <property type="entry name" value="PAS"/>
    <property type="match status" value="2"/>
</dbReference>
<gene>
    <name evidence="18" type="ORF">ABGN05_07975</name>
</gene>
<dbReference type="Pfam" id="PF07536">
    <property type="entry name" value="HWE_HK"/>
    <property type="match status" value="1"/>
</dbReference>
<evidence type="ECO:0000256" key="16">
    <source>
        <dbReference type="ARBA" id="ARBA00023170"/>
    </source>
</evidence>
<dbReference type="InterPro" id="IPR001610">
    <property type="entry name" value="PAC"/>
</dbReference>
<keyword evidence="14" id="KW-0157">Chromophore</keyword>
<evidence type="ECO:0000256" key="14">
    <source>
        <dbReference type="ARBA" id="ARBA00022991"/>
    </source>
</evidence>
<dbReference type="PANTHER" id="PTHR41523:SF7">
    <property type="entry name" value="HISTIDINE KINASE"/>
    <property type="match status" value="1"/>
</dbReference>
<keyword evidence="19" id="KW-1185">Reference proteome</keyword>
<evidence type="ECO:0000256" key="1">
    <source>
        <dbReference type="ARBA" id="ARBA00000085"/>
    </source>
</evidence>
<evidence type="ECO:0000256" key="8">
    <source>
        <dbReference type="ARBA" id="ARBA00022643"/>
    </source>
</evidence>
<dbReference type="PANTHER" id="PTHR41523">
    <property type="entry name" value="TWO-COMPONENT SYSTEM SENSOR PROTEIN"/>
    <property type="match status" value="1"/>
</dbReference>
<evidence type="ECO:0000256" key="7">
    <source>
        <dbReference type="ARBA" id="ARBA00022630"/>
    </source>
</evidence>
<evidence type="ECO:0000256" key="2">
    <source>
        <dbReference type="ARBA" id="ARBA00012438"/>
    </source>
</evidence>
<dbReference type="InterPro" id="IPR036890">
    <property type="entry name" value="HATPase_C_sf"/>
</dbReference>
<comment type="catalytic activity">
    <reaction evidence="1">
        <text>ATP + protein L-histidine = ADP + protein N-phospho-L-histidine.</text>
        <dbReference type="EC" id="2.7.13.3"/>
    </reaction>
</comment>